<sequence length="279" mass="31651">MDKVCPTENSSIFTEKLNLLSRDVPGTGAGAMTYGTDYGDDDREPWDKNAYCKNIRIKIINNRGDDLEFDLINVEAPFANALRRILLAEVPSMAIDRVFLYQNTSLIQDEIFCHRLGMIPIKVDPRRFSFRKDIDDEKDVKPENTLEFGLHVKCTKNKSSAKDSKEEENLYLNSRVYSKDLKWIPVGDQATKFAECPPSPVHPDILLNKLRPGQEIELKCHCVKGIGRDHAKFSPVATASYRLLPEIILNKEIYGEAAERLKNSFSEGVVEIEEDENGV</sequence>
<dbReference type="SUPFAM" id="SSF56553">
    <property type="entry name" value="Insert subdomain of RNA polymerase alpha subunit"/>
    <property type="match status" value="1"/>
</dbReference>
<dbReference type="GO" id="GO:0003899">
    <property type="term" value="F:DNA-directed RNA polymerase activity"/>
    <property type="evidence" value="ECO:0007669"/>
    <property type="project" value="InterPro"/>
</dbReference>
<dbReference type="FunFam" id="2.170.120.12:FF:000003">
    <property type="entry name" value="Dna-directed rna polymerases i and iii subunit"/>
    <property type="match status" value="1"/>
</dbReference>
<keyword evidence="5" id="KW-0539">Nucleus</keyword>
<keyword evidence="3" id="KW-0240">DNA-directed RNA polymerase</keyword>
<evidence type="ECO:0000256" key="4">
    <source>
        <dbReference type="ARBA" id="ARBA00023163"/>
    </source>
</evidence>
<dbReference type="InterPro" id="IPR036603">
    <property type="entry name" value="RBP11-like"/>
</dbReference>
<dbReference type="SMART" id="SM00662">
    <property type="entry name" value="RPOLD"/>
    <property type="match status" value="1"/>
</dbReference>
<keyword evidence="4" id="KW-0804">Transcription</keyword>
<comment type="similarity">
    <text evidence="6">Belongs to the archaeal Rpo3/eukaryotic RPB3 RNA polymerase subunit family.</text>
</comment>
<organism evidence="8 9">
    <name type="scientific">Romanomermis culicivorax</name>
    <name type="common">Nematode worm</name>
    <dbReference type="NCBI Taxonomy" id="13658"/>
    <lineage>
        <taxon>Eukaryota</taxon>
        <taxon>Metazoa</taxon>
        <taxon>Ecdysozoa</taxon>
        <taxon>Nematoda</taxon>
        <taxon>Enoplea</taxon>
        <taxon>Dorylaimia</taxon>
        <taxon>Mermithida</taxon>
        <taxon>Mermithoidea</taxon>
        <taxon>Mermithidae</taxon>
        <taxon>Romanomermis</taxon>
    </lineage>
</organism>
<dbReference type="Gene3D" id="2.170.120.12">
    <property type="entry name" value="DNA-directed RNA polymerase, insert domain"/>
    <property type="match status" value="1"/>
</dbReference>
<dbReference type="OMA" id="INDINWD"/>
<dbReference type="GO" id="GO:0005666">
    <property type="term" value="C:RNA polymerase III complex"/>
    <property type="evidence" value="ECO:0007669"/>
    <property type="project" value="TreeGrafter"/>
</dbReference>
<dbReference type="InterPro" id="IPR050518">
    <property type="entry name" value="Rpo3/RPB3_RNA_Pol_subunit"/>
</dbReference>
<dbReference type="PANTHER" id="PTHR11800:SF13">
    <property type="entry name" value="DNA-DIRECTED RNA POLYMERASES I AND III SUBUNIT RPAC1"/>
    <property type="match status" value="1"/>
</dbReference>
<dbReference type="Proteomes" id="UP000887565">
    <property type="component" value="Unplaced"/>
</dbReference>
<dbReference type="CDD" id="cd07032">
    <property type="entry name" value="RNAP_I_II_AC40"/>
    <property type="match status" value="1"/>
</dbReference>
<dbReference type="GO" id="GO:0046983">
    <property type="term" value="F:protein dimerization activity"/>
    <property type="evidence" value="ECO:0007669"/>
    <property type="project" value="InterPro"/>
</dbReference>
<dbReference type="GO" id="GO:0005736">
    <property type="term" value="C:RNA polymerase I complex"/>
    <property type="evidence" value="ECO:0007669"/>
    <property type="project" value="TreeGrafter"/>
</dbReference>
<dbReference type="SUPFAM" id="SSF55257">
    <property type="entry name" value="RBP11-like subunits of RNA polymerase"/>
    <property type="match status" value="1"/>
</dbReference>
<reference evidence="9" key="1">
    <citation type="submission" date="2022-11" db="UniProtKB">
        <authorList>
            <consortium name="WormBaseParasite"/>
        </authorList>
    </citation>
    <scope>IDENTIFICATION</scope>
</reference>
<protein>
    <recommendedName>
        <fullName evidence="2">DNA-directed RNA polymerases I and III subunit RPAC1</fullName>
    </recommendedName>
</protein>
<dbReference type="GO" id="GO:0006351">
    <property type="term" value="P:DNA-templated transcription"/>
    <property type="evidence" value="ECO:0007669"/>
    <property type="project" value="InterPro"/>
</dbReference>
<evidence type="ECO:0000313" key="9">
    <source>
        <dbReference type="WBParaSite" id="nRc.2.0.1.t44537-RA"/>
    </source>
</evidence>
<proteinExistence type="inferred from homology"/>
<evidence type="ECO:0000256" key="1">
    <source>
        <dbReference type="ARBA" id="ARBA00004123"/>
    </source>
</evidence>
<dbReference type="InterPro" id="IPR011262">
    <property type="entry name" value="DNA-dir_RNA_pol_insert"/>
</dbReference>
<comment type="subcellular location">
    <subcellularLocation>
        <location evidence="1">Nucleus</location>
    </subcellularLocation>
</comment>
<evidence type="ECO:0000259" key="7">
    <source>
        <dbReference type="SMART" id="SM00662"/>
    </source>
</evidence>
<evidence type="ECO:0000256" key="3">
    <source>
        <dbReference type="ARBA" id="ARBA00022478"/>
    </source>
</evidence>
<accession>A0A915L0E5</accession>
<name>A0A915L0E5_ROMCU</name>
<keyword evidence="8" id="KW-1185">Reference proteome</keyword>
<dbReference type="WBParaSite" id="nRc.2.0.1.t44537-RA">
    <property type="protein sequence ID" value="nRc.2.0.1.t44537-RA"/>
    <property type="gene ID" value="nRc.2.0.1.g44537"/>
</dbReference>
<dbReference type="InterPro" id="IPR011263">
    <property type="entry name" value="DNA-dir_RNA_pol_RpoA/D/Rpb3"/>
</dbReference>
<evidence type="ECO:0000313" key="8">
    <source>
        <dbReference type="Proteomes" id="UP000887565"/>
    </source>
</evidence>
<evidence type="ECO:0000256" key="5">
    <source>
        <dbReference type="ARBA" id="ARBA00023242"/>
    </source>
</evidence>
<evidence type="ECO:0000256" key="6">
    <source>
        <dbReference type="ARBA" id="ARBA00025804"/>
    </source>
</evidence>
<feature type="domain" description="DNA-directed RNA polymerase RpoA/D/Rpb3-type" evidence="7">
    <location>
        <begin position="66"/>
        <end position="276"/>
    </location>
</feature>
<dbReference type="InterPro" id="IPR036643">
    <property type="entry name" value="RNApol_insert_sf"/>
</dbReference>
<dbReference type="PANTHER" id="PTHR11800">
    <property type="entry name" value="DNA-DIRECTED RNA POLYMERASE"/>
    <property type="match status" value="1"/>
</dbReference>
<dbReference type="Pfam" id="PF01000">
    <property type="entry name" value="RNA_pol_A_bac"/>
    <property type="match status" value="1"/>
</dbReference>
<dbReference type="AlphaFoldDB" id="A0A915L0E5"/>
<dbReference type="InterPro" id="IPR033901">
    <property type="entry name" value="RNAPI/III_AC40"/>
</dbReference>
<evidence type="ECO:0000256" key="2">
    <source>
        <dbReference type="ARBA" id="ARBA00022083"/>
    </source>
</evidence>